<accession>A0E4F3</accession>
<dbReference type="HOGENOM" id="CLU_1024723_0_0_1"/>
<dbReference type="EMBL" id="CT868658">
    <property type="protein sequence ID" value="CAK90170.1"/>
    <property type="molecule type" value="Genomic_DNA"/>
</dbReference>
<evidence type="ECO:0000256" key="2">
    <source>
        <dbReference type="SAM" id="MobiDB-lite"/>
    </source>
</evidence>
<dbReference type="OrthoDB" id="295152at2759"/>
<organism evidence="3 4">
    <name type="scientific">Paramecium tetraurelia</name>
    <dbReference type="NCBI Taxonomy" id="5888"/>
    <lineage>
        <taxon>Eukaryota</taxon>
        <taxon>Sar</taxon>
        <taxon>Alveolata</taxon>
        <taxon>Ciliophora</taxon>
        <taxon>Intramacronucleata</taxon>
        <taxon>Oligohymenophorea</taxon>
        <taxon>Peniculida</taxon>
        <taxon>Parameciidae</taxon>
        <taxon>Paramecium</taxon>
    </lineage>
</organism>
<dbReference type="InParanoid" id="A0E4F3"/>
<dbReference type="GeneID" id="5043352"/>
<feature type="region of interest" description="Disordered" evidence="2">
    <location>
        <begin position="169"/>
        <end position="188"/>
    </location>
</feature>
<dbReference type="Proteomes" id="UP000000600">
    <property type="component" value="Unassembled WGS sequence"/>
</dbReference>
<evidence type="ECO:0000313" key="3">
    <source>
        <dbReference type="EMBL" id="CAK90170.1"/>
    </source>
</evidence>
<protein>
    <submittedName>
        <fullName evidence="3">Uncharacterized protein</fullName>
    </submittedName>
</protein>
<gene>
    <name evidence="3" type="ORF">GSPATT00023344001</name>
</gene>
<name>A0E4F3_PARTE</name>
<evidence type="ECO:0000256" key="1">
    <source>
        <dbReference type="SAM" id="Coils"/>
    </source>
</evidence>
<dbReference type="KEGG" id="ptm:GSPATT00023344001"/>
<proteinExistence type="predicted"/>
<dbReference type="AlphaFoldDB" id="A0E4F3"/>
<keyword evidence="1" id="KW-0175">Coiled coil</keyword>
<evidence type="ECO:0000313" key="4">
    <source>
        <dbReference type="Proteomes" id="UP000000600"/>
    </source>
</evidence>
<feature type="coiled-coil region" evidence="1">
    <location>
        <begin position="44"/>
        <end position="71"/>
    </location>
</feature>
<reference evidence="3 4" key="1">
    <citation type="journal article" date="2006" name="Nature">
        <title>Global trends of whole-genome duplications revealed by the ciliate Paramecium tetraurelia.</title>
        <authorList>
            <consortium name="Genoscope"/>
            <person name="Aury J.-M."/>
            <person name="Jaillon O."/>
            <person name="Duret L."/>
            <person name="Noel B."/>
            <person name="Jubin C."/>
            <person name="Porcel B.M."/>
            <person name="Segurens B."/>
            <person name="Daubin V."/>
            <person name="Anthouard V."/>
            <person name="Aiach N."/>
            <person name="Arnaiz O."/>
            <person name="Billaut A."/>
            <person name="Beisson J."/>
            <person name="Blanc I."/>
            <person name="Bouhouche K."/>
            <person name="Camara F."/>
            <person name="Duharcourt S."/>
            <person name="Guigo R."/>
            <person name="Gogendeau D."/>
            <person name="Katinka M."/>
            <person name="Keller A.-M."/>
            <person name="Kissmehl R."/>
            <person name="Klotz C."/>
            <person name="Koll F."/>
            <person name="Le Moue A."/>
            <person name="Lepere C."/>
            <person name="Malinsky S."/>
            <person name="Nowacki M."/>
            <person name="Nowak J.K."/>
            <person name="Plattner H."/>
            <person name="Poulain J."/>
            <person name="Ruiz F."/>
            <person name="Serrano V."/>
            <person name="Zagulski M."/>
            <person name="Dessen P."/>
            <person name="Betermier M."/>
            <person name="Weissenbach J."/>
            <person name="Scarpelli C."/>
            <person name="Schachter V."/>
            <person name="Sperling L."/>
            <person name="Meyer E."/>
            <person name="Cohen J."/>
            <person name="Wincker P."/>
        </authorList>
    </citation>
    <scope>NUCLEOTIDE SEQUENCE [LARGE SCALE GENOMIC DNA]</scope>
    <source>
        <strain evidence="3 4">Stock d4-2</strain>
    </source>
</reference>
<sequence length="272" mass="31164">MQIIQDATLQIQVVIKSDFELKPNLDDILKILKQQVAILLELVQQQKGVDYDQLERAVQKAEAEIRNHVRVIYQDNLPVRITNEVIFGQFAGEDRLIGEGEVRIIGKGTYQVINSKNKILTTGQERKISSQNQTRESSPSLFKKSYILGNQVYNRQQGNQQEGQVSVVQNCDSQQTRERRSSGTQHSYMMMKNMQEPNVLSSREKVNMNASQEKVSDKSSTILKSQNSTSLLKMYNIQKLIIKNQQDKQLQQLKNKTINQILDDSQATKKKP</sequence>
<dbReference type="RefSeq" id="XP_001457567.1">
    <property type="nucleotide sequence ID" value="XM_001457530.1"/>
</dbReference>
<keyword evidence="4" id="KW-1185">Reference proteome</keyword>